<evidence type="ECO:0000313" key="1">
    <source>
        <dbReference type="EMBL" id="KAJ1203515.1"/>
    </source>
</evidence>
<organism evidence="1 2">
    <name type="scientific">Pleurodeles waltl</name>
    <name type="common">Iberian ribbed newt</name>
    <dbReference type="NCBI Taxonomy" id="8319"/>
    <lineage>
        <taxon>Eukaryota</taxon>
        <taxon>Metazoa</taxon>
        <taxon>Chordata</taxon>
        <taxon>Craniata</taxon>
        <taxon>Vertebrata</taxon>
        <taxon>Euteleostomi</taxon>
        <taxon>Amphibia</taxon>
        <taxon>Batrachia</taxon>
        <taxon>Caudata</taxon>
        <taxon>Salamandroidea</taxon>
        <taxon>Salamandridae</taxon>
        <taxon>Pleurodelinae</taxon>
        <taxon>Pleurodeles</taxon>
    </lineage>
</organism>
<dbReference type="Proteomes" id="UP001066276">
    <property type="component" value="Chromosome 2_1"/>
</dbReference>
<keyword evidence="2" id="KW-1185">Reference proteome</keyword>
<reference evidence="1" key="1">
    <citation type="journal article" date="2022" name="bioRxiv">
        <title>Sequencing and chromosome-scale assembly of the giantPleurodeles waltlgenome.</title>
        <authorList>
            <person name="Brown T."/>
            <person name="Elewa A."/>
            <person name="Iarovenko S."/>
            <person name="Subramanian E."/>
            <person name="Araus A.J."/>
            <person name="Petzold A."/>
            <person name="Susuki M."/>
            <person name="Suzuki K.-i.T."/>
            <person name="Hayashi T."/>
            <person name="Toyoda A."/>
            <person name="Oliveira C."/>
            <person name="Osipova E."/>
            <person name="Leigh N.D."/>
            <person name="Simon A."/>
            <person name="Yun M.H."/>
        </authorList>
    </citation>
    <scope>NUCLEOTIDE SEQUENCE</scope>
    <source>
        <strain evidence="1">20211129_DDA</strain>
        <tissue evidence="1">Liver</tissue>
    </source>
</reference>
<proteinExistence type="predicted"/>
<gene>
    <name evidence="1" type="ORF">NDU88_007300</name>
</gene>
<accession>A0AAV7VS48</accession>
<dbReference type="AlphaFoldDB" id="A0AAV7VS48"/>
<dbReference type="EMBL" id="JANPWB010000003">
    <property type="protein sequence ID" value="KAJ1203515.1"/>
    <property type="molecule type" value="Genomic_DNA"/>
</dbReference>
<protein>
    <submittedName>
        <fullName evidence="1">Uncharacterized protein</fullName>
    </submittedName>
</protein>
<evidence type="ECO:0000313" key="2">
    <source>
        <dbReference type="Proteomes" id="UP001066276"/>
    </source>
</evidence>
<name>A0AAV7VS48_PLEWA</name>
<comment type="caution">
    <text evidence="1">The sequence shown here is derived from an EMBL/GenBank/DDBJ whole genome shotgun (WGS) entry which is preliminary data.</text>
</comment>
<sequence length="290" mass="32628">MRQQRQHSRRKRCPAAFRVTEQRNPAAREKELLRVSCLGEDWAGAPVKSSGTAYRQCERQERWALMSAEWAAARPTLRTLCMLRGPPPHPWALAGHCRRGPQPACSYGQPLLNGPGAREFFVGTVVADYNDYLAKAHNEEDRPKRLLAWLVASTIRAKPIPQLLRDDGLLVYLLRDISETFRIYYEHLYCHPGDLAETEVTDYLNPIHLKTIDFNAQGTLGGPVTAHEILVAIKEMPQGKNPSPNGLPVEFYTAFSLTLTPELEILYAESFKLGLLPKSTKDTLVTPLSK</sequence>